<accession>A0A1H3Y6H7</accession>
<feature type="signal peptide" evidence="1">
    <location>
        <begin position="1"/>
        <end position="19"/>
    </location>
</feature>
<proteinExistence type="predicted"/>
<evidence type="ECO:0008006" key="4">
    <source>
        <dbReference type="Google" id="ProtNLM"/>
    </source>
</evidence>
<name>A0A1H3Y6H7_ALKAM</name>
<dbReference type="EMBL" id="FNRM01000001">
    <property type="protein sequence ID" value="SEA07225.1"/>
    <property type="molecule type" value="Genomic_DNA"/>
</dbReference>
<keyword evidence="3" id="KW-1185">Reference proteome</keyword>
<feature type="chain" id="PRO_5011450744" description="Enterochelin esterase" evidence="1">
    <location>
        <begin position="20"/>
        <end position="302"/>
    </location>
</feature>
<evidence type="ECO:0000313" key="3">
    <source>
        <dbReference type="Proteomes" id="UP000198773"/>
    </source>
</evidence>
<dbReference type="SUPFAM" id="SSF53474">
    <property type="entry name" value="alpha/beta-Hydrolases"/>
    <property type="match status" value="1"/>
</dbReference>
<reference evidence="2 3" key="1">
    <citation type="submission" date="2016-10" db="EMBL/GenBank/DDBJ databases">
        <authorList>
            <person name="de Groot N.N."/>
        </authorList>
    </citation>
    <scope>NUCLEOTIDE SEQUENCE [LARGE SCALE GENOMIC DNA]</scope>
    <source>
        <strain evidence="2 3">CGMCC 1.3430</strain>
    </source>
</reference>
<dbReference type="InterPro" id="IPR029058">
    <property type="entry name" value="AB_hydrolase_fold"/>
</dbReference>
<dbReference type="STRING" id="152573.SAMN04488051_101561"/>
<keyword evidence="1" id="KW-0732">Signal</keyword>
<organism evidence="2 3">
    <name type="scientific">Alkalimonas amylolytica</name>
    <dbReference type="NCBI Taxonomy" id="152573"/>
    <lineage>
        <taxon>Bacteria</taxon>
        <taxon>Pseudomonadati</taxon>
        <taxon>Pseudomonadota</taxon>
        <taxon>Gammaproteobacteria</taxon>
        <taxon>Alkalimonas</taxon>
    </lineage>
</organism>
<dbReference type="InterPro" id="IPR000801">
    <property type="entry name" value="Esterase-like"/>
</dbReference>
<evidence type="ECO:0000256" key="1">
    <source>
        <dbReference type="SAM" id="SignalP"/>
    </source>
</evidence>
<dbReference type="PANTHER" id="PTHR48098">
    <property type="entry name" value="ENTEROCHELIN ESTERASE-RELATED"/>
    <property type="match status" value="1"/>
</dbReference>
<dbReference type="Pfam" id="PF00756">
    <property type="entry name" value="Esterase"/>
    <property type="match status" value="1"/>
</dbReference>
<dbReference type="InterPro" id="IPR050583">
    <property type="entry name" value="Mycobacterial_A85_antigen"/>
</dbReference>
<dbReference type="PANTHER" id="PTHR48098:SF6">
    <property type="entry name" value="FERRI-BACILLIBACTIN ESTERASE BESA"/>
    <property type="match status" value="1"/>
</dbReference>
<protein>
    <recommendedName>
        <fullName evidence="4">Enterochelin esterase</fullName>
    </recommendedName>
</protein>
<sequence length="302" mass="33310">MPAYRSSALFMALTWLVTAAQPAAGITEPPEMPTNTPLTKPAEKVVPLNHLPALRGDYFKLHSETVGRAFHIYIRLPEGYDSNADTQYPVVYLLDGDSLFPILAANHLFLTYDDQLPEAIVVGIAYGGFAPEINKRHLDFTPGAADGVAGEGAAALFVQFLKHDLLPEVESRYRADASRRVLFGQSRGGTMVLYSAFTEPDLFWGRIASNPAFRPGSEFFYTTPASASRNDLHLMVTSGTADRPQLVADARAWFAHWQSLDKLPWQLELKVIEGGTHAADSPASYRSGLRWLFQLTTEQAPQ</sequence>
<gene>
    <name evidence="2" type="ORF">SAMN04488051_101561</name>
</gene>
<dbReference type="Proteomes" id="UP000198773">
    <property type="component" value="Unassembled WGS sequence"/>
</dbReference>
<dbReference type="Gene3D" id="3.40.50.1820">
    <property type="entry name" value="alpha/beta hydrolase"/>
    <property type="match status" value="1"/>
</dbReference>
<evidence type="ECO:0000313" key="2">
    <source>
        <dbReference type="EMBL" id="SEA07225.1"/>
    </source>
</evidence>
<dbReference type="AlphaFoldDB" id="A0A1H3Y6H7"/>